<feature type="transmembrane region" description="Helical" evidence="2">
    <location>
        <begin position="428"/>
        <end position="451"/>
    </location>
</feature>
<dbReference type="SUPFAM" id="SSF82866">
    <property type="entry name" value="Multidrug efflux transporter AcrB transmembrane domain"/>
    <property type="match status" value="1"/>
</dbReference>
<evidence type="ECO:0000256" key="1">
    <source>
        <dbReference type="SAM" id="MobiDB-lite"/>
    </source>
</evidence>
<feature type="transmembrane region" description="Helical" evidence="2">
    <location>
        <begin position="333"/>
        <end position="359"/>
    </location>
</feature>
<evidence type="ECO:0000256" key="2">
    <source>
        <dbReference type="SAM" id="Phobius"/>
    </source>
</evidence>
<keyword evidence="2" id="KW-0472">Membrane</keyword>
<feature type="transmembrane region" description="Helical" evidence="2">
    <location>
        <begin position="12"/>
        <end position="33"/>
    </location>
</feature>
<dbReference type="GO" id="GO:0016020">
    <property type="term" value="C:membrane"/>
    <property type="evidence" value="ECO:0007669"/>
    <property type="project" value="TreeGrafter"/>
</dbReference>
<keyword evidence="2" id="KW-0812">Transmembrane</keyword>
<evidence type="ECO:0000313" key="4">
    <source>
        <dbReference type="Proteomes" id="UP000355283"/>
    </source>
</evidence>
<feature type="region of interest" description="Disordered" evidence="1">
    <location>
        <begin position="173"/>
        <end position="197"/>
    </location>
</feature>
<name>A0A4D9CZ93_9STRA</name>
<evidence type="ECO:0008006" key="5">
    <source>
        <dbReference type="Google" id="ProtNLM"/>
    </source>
</evidence>
<dbReference type="PANTHER" id="PTHR45727">
    <property type="entry name" value="NPC INTRACELLULAR CHOLESTEROL TRANSPORTER 1"/>
    <property type="match status" value="1"/>
</dbReference>
<dbReference type="EMBL" id="SDOX01000018">
    <property type="protein sequence ID" value="TFJ84712.1"/>
    <property type="molecule type" value="Genomic_DNA"/>
</dbReference>
<feature type="transmembrane region" description="Helical" evidence="2">
    <location>
        <begin position="299"/>
        <end position="321"/>
    </location>
</feature>
<proteinExistence type="predicted"/>
<dbReference type="Gene3D" id="1.20.1640.10">
    <property type="entry name" value="Multidrug efflux transporter AcrB transmembrane domain"/>
    <property type="match status" value="1"/>
</dbReference>
<comment type="caution">
    <text evidence="3">The sequence shown here is derived from an EMBL/GenBank/DDBJ whole genome shotgun (WGS) entry which is preliminary data.</text>
</comment>
<keyword evidence="2" id="KW-1133">Transmembrane helix</keyword>
<feature type="compositionally biased region" description="Basic and acidic residues" evidence="1">
    <location>
        <begin position="462"/>
        <end position="477"/>
    </location>
</feature>
<feature type="region of interest" description="Disordered" evidence="1">
    <location>
        <begin position="462"/>
        <end position="499"/>
    </location>
</feature>
<gene>
    <name evidence="3" type="ORF">NSK_004176</name>
</gene>
<feature type="compositionally biased region" description="Basic and acidic residues" evidence="1">
    <location>
        <begin position="489"/>
        <end position="499"/>
    </location>
</feature>
<dbReference type="PANTHER" id="PTHR45727:SF9">
    <property type="entry name" value="SSD DOMAIN-CONTAINING PROTEIN"/>
    <property type="match status" value="1"/>
</dbReference>
<keyword evidence="4" id="KW-1185">Reference proteome</keyword>
<dbReference type="Proteomes" id="UP000355283">
    <property type="component" value="Unassembled WGS sequence"/>
</dbReference>
<dbReference type="AlphaFoldDB" id="A0A4D9CZ93"/>
<sequence length="499" mass="54620">MDKGYLPCLMSRAGKIAVVVVGLLLLMLGLWGITTLELGLEPQLAAPSDFYLVDYYNTEFTRGEAGPPLYLVVKDLDYAEVGVRNALRNLSRQLSRLESYVQSPVYSWLDALEAYMDNENLPPDCPVPDPSQGFYANAKTFLSIPIETPCCQTAGICGEQYQTDVVFGPKNTGGSSWAEGQRKGRVSKPDASKPGGEEEEVVVASRLRLQLQPLRKERDFIDSYYYLRTYVREFAAAVPERYSGQGTEGGTSSVVFPYSLYFVYYEQYTYIQGVALTNVCLALLAVGICTAILTGSVAIAGVVVGMVLWIMLGMVGILAVWNRLTFGYPVRINAVSVVNLVMATGLAVEFVVHIAGAYLTYPAGEGEKRPGNAAGNFRVLSPREKRAWHALSSMGASVLCGITLTKLVGIAVLAVAPSHLFRVYYFRMYVCLICVGAFVGLALLPVLLAAYGPLPARLEGRDGGVYSNRKERQESRGASRRKGRKKRRDAHDGVTEKED</sequence>
<feature type="transmembrane region" description="Helical" evidence="2">
    <location>
        <begin position="274"/>
        <end position="293"/>
    </location>
</feature>
<dbReference type="GO" id="GO:0032934">
    <property type="term" value="F:sterol binding"/>
    <property type="evidence" value="ECO:0007669"/>
    <property type="project" value="TreeGrafter"/>
</dbReference>
<accession>A0A4D9CZ93</accession>
<reference evidence="3 4" key="1">
    <citation type="submission" date="2019-01" db="EMBL/GenBank/DDBJ databases">
        <title>Nuclear Genome Assembly of the Microalgal Biofuel strain Nannochloropsis salina CCMP1776.</title>
        <authorList>
            <person name="Hovde B."/>
        </authorList>
    </citation>
    <scope>NUCLEOTIDE SEQUENCE [LARGE SCALE GENOMIC DNA]</scope>
    <source>
        <strain evidence="3 4">CCMP1776</strain>
    </source>
</reference>
<organism evidence="3 4">
    <name type="scientific">Nannochloropsis salina CCMP1776</name>
    <dbReference type="NCBI Taxonomy" id="1027361"/>
    <lineage>
        <taxon>Eukaryota</taxon>
        <taxon>Sar</taxon>
        <taxon>Stramenopiles</taxon>
        <taxon>Ochrophyta</taxon>
        <taxon>Eustigmatophyceae</taxon>
        <taxon>Eustigmatales</taxon>
        <taxon>Monodopsidaceae</taxon>
        <taxon>Microchloropsis</taxon>
        <taxon>Microchloropsis salina</taxon>
    </lineage>
</organism>
<protein>
    <recommendedName>
        <fullName evidence="5">SSD domain-containing protein</fullName>
    </recommendedName>
</protein>
<evidence type="ECO:0000313" key="3">
    <source>
        <dbReference type="EMBL" id="TFJ84712.1"/>
    </source>
</evidence>
<feature type="transmembrane region" description="Helical" evidence="2">
    <location>
        <begin position="394"/>
        <end position="416"/>
    </location>
</feature>
<dbReference type="OrthoDB" id="6510177at2759"/>
<dbReference type="GO" id="GO:0015918">
    <property type="term" value="P:sterol transport"/>
    <property type="evidence" value="ECO:0007669"/>
    <property type="project" value="TreeGrafter"/>
</dbReference>
<feature type="compositionally biased region" description="Basic residues" evidence="1">
    <location>
        <begin position="478"/>
        <end position="488"/>
    </location>
</feature>